<dbReference type="RefSeq" id="XP_044567351.1">
    <property type="nucleotide sequence ID" value="XM_044701990.1"/>
</dbReference>
<name>A0A6A5CAH2_NAEFO</name>
<dbReference type="VEuPathDB" id="AmoebaDB:NF0097070"/>
<evidence type="ECO:0008006" key="4">
    <source>
        <dbReference type="Google" id="ProtNLM"/>
    </source>
</evidence>
<dbReference type="GeneID" id="68118783"/>
<dbReference type="VEuPathDB" id="AmoebaDB:FDP41_011568"/>
<dbReference type="InterPro" id="IPR016130">
    <property type="entry name" value="Tyr_Pase_AS"/>
</dbReference>
<dbReference type="EMBL" id="VFQX01000009">
    <property type="protein sequence ID" value="KAF0982638.1"/>
    <property type="molecule type" value="Genomic_DNA"/>
</dbReference>
<dbReference type="PROSITE" id="PS00383">
    <property type="entry name" value="TYR_PHOSPHATASE_1"/>
    <property type="match status" value="1"/>
</dbReference>
<dbReference type="Proteomes" id="UP000444721">
    <property type="component" value="Unassembled WGS sequence"/>
</dbReference>
<dbReference type="OrthoDB" id="2017893at2759"/>
<accession>A0A6A5CAH2</accession>
<comment type="caution">
    <text evidence="2">The sequence shown here is derived from an EMBL/GenBank/DDBJ whole genome shotgun (WGS) entry which is preliminary data.</text>
</comment>
<dbReference type="Gene3D" id="3.90.190.10">
    <property type="entry name" value="Protein tyrosine phosphatase superfamily"/>
    <property type="match status" value="1"/>
</dbReference>
<organism evidence="2 3">
    <name type="scientific">Naegleria fowleri</name>
    <name type="common">Brain eating amoeba</name>
    <dbReference type="NCBI Taxonomy" id="5763"/>
    <lineage>
        <taxon>Eukaryota</taxon>
        <taxon>Discoba</taxon>
        <taxon>Heterolobosea</taxon>
        <taxon>Tetramitia</taxon>
        <taxon>Eutetramitia</taxon>
        <taxon>Vahlkampfiidae</taxon>
        <taxon>Naegleria</taxon>
    </lineage>
</organism>
<proteinExistence type="predicted"/>
<evidence type="ECO:0000313" key="2">
    <source>
        <dbReference type="EMBL" id="KAF0982638.1"/>
    </source>
</evidence>
<evidence type="ECO:0000313" key="3">
    <source>
        <dbReference type="Proteomes" id="UP000444721"/>
    </source>
</evidence>
<feature type="region of interest" description="Disordered" evidence="1">
    <location>
        <begin position="90"/>
        <end position="127"/>
    </location>
</feature>
<protein>
    <recommendedName>
        <fullName evidence="4">Tyrosine specific protein phosphatases domain-containing protein</fullName>
    </recommendedName>
</protein>
<reference evidence="2 3" key="1">
    <citation type="journal article" date="2019" name="Sci. Rep.">
        <title>Nanopore sequencing improves the draft genome of the human pathogenic amoeba Naegleria fowleri.</title>
        <authorList>
            <person name="Liechti N."/>
            <person name="Schurch N."/>
            <person name="Bruggmann R."/>
            <person name="Wittwer M."/>
        </authorList>
    </citation>
    <scope>NUCLEOTIDE SEQUENCE [LARGE SCALE GENOMIC DNA]</scope>
    <source>
        <strain evidence="2 3">ATCC 30894</strain>
    </source>
</reference>
<dbReference type="AlphaFoldDB" id="A0A6A5CAH2"/>
<evidence type="ECO:0000256" key="1">
    <source>
        <dbReference type="SAM" id="MobiDB-lite"/>
    </source>
</evidence>
<dbReference type="VEuPathDB" id="AmoebaDB:NfTy_018060"/>
<dbReference type="InterPro" id="IPR029021">
    <property type="entry name" value="Prot-tyrosine_phosphatase-like"/>
</dbReference>
<dbReference type="SUPFAM" id="SSF52799">
    <property type="entry name" value="(Phosphotyrosine protein) phosphatases II"/>
    <property type="match status" value="1"/>
</dbReference>
<sequence>MTVHKREILSPQHQPFPLLNKLNIFICPFPIVSLLPYFVQQELIPRVLNPKKKLLLHCWGGHGRTSTVSCVLLSHLYRLNAQQALERVSHAHSCGKPARGRAPETPSQIKQAKKLAFGSTYDSDEEE</sequence>
<gene>
    <name evidence="2" type="ORF">FDP41_011568</name>
</gene>
<keyword evidence="3" id="KW-1185">Reference proteome</keyword>